<reference key="1">
    <citation type="journal article" date="2000" name="Nature">
        <title>Sequence and analysis of chromosome 3 of the plant Arabidopsis thaliana.</title>
        <authorList>
            <consortium name="European Union Chromosome 3 Arabidopsis Sequencing Consortium"/>
            <consortium name="Institute for Genomic Research"/>
            <consortium name="Kazusa DNA Research Institute"/>
            <person name="Salanoubat M."/>
            <person name="Lemcke K."/>
            <person name="Rieger M."/>
            <person name="Ansorge W."/>
            <person name="Unseld M."/>
            <person name="Fartmann B."/>
            <person name="Valle G."/>
            <person name="Blocker H."/>
            <person name="Perez-Alonso M."/>
            <person name="Obermaier B."/>
            <person name="Delseny M."/>
            <person name="Boutry M."/>
            <person name="Grivell L.A."/>
            <person name="Mache R."/>
            <person name="Puigdomenech P."/>
            <person name="De Simone V."/>
            <person name="Choisne N."/>
            <person name="Artiguenave F."/>
            <person name="Robert C."/>
            <person name="Brottier P."/>
            <person name="Wincker P."/>
            <person name="Cattolico L."/>
            <person name="Weissenbach J."/>
            <person name="Saurin W."/>
            <person name="Quetier F."/>
            <person name="Schafer M."/>
            <person name="Muller-Auer S."/>
            <person name="Gabel C."/>
            <person name="Fuchs M."/>
            <person name="Benes V."/>
            <person name="Wurmbach E."/>
            <person name="Drzonek H."/>
            <person name="Erfle H."/>
            <person name="Jordan N."/>
            <person name="Bangert S."/>
            <person name="Wiedelmann R."/>
            <person name="Kranz H."/>
            <person name="Voss H."/>
            <person name="Holland R."/>
            <person name="Brandt P."/>
            <person name="Nyakatura G."/>
            <person name="Vezzi A."/>
            <person name="D'Angelo M."/>
            <person name="Pallavicini A."/>
            <person name="Toppo S."/>
            <person name="Simionati B."/>
            <person name="Conrad A."/>
            <person name="Hornischer K."/>
            <person name="Kauer G."/>
            <person name="Lohnert T.H."/>
            <person name="Nordsiek G."/>
            <person name="Reichelt J."/>
            <person name="Scharfe M."/>
            <person name="Schon O."/>
            <person name="Bargues M."/>
            <person name="Terol J."/>
            <person name="Climent J."/>
            <person name="Navarro P."/>
            <person name="Collado C."/>
            <person name="Perez-Perez A."/>
            <person name="Ottenwalder B."/>
            <person name="Duchemin D."/>
            <person name="Cooke R."/>
            <person name="Laudie M."/>
            <person name="Berger-Llauro C."/>
            <person name="Purnelle B."/>
            <person name="Masuy D."/>
            <person name="de Haan M."/>
            <person name="Maarse A.C."/>
            <person name="Alcaraz J.P."/>
            <person name="Cottet A."/>
            <person name="Casacuberta E."/>
            <person name="Monfort A."/>
            <person name="Argiriou A."/>
            <person name="flores M."/>
            <person name="Liguori R."/>
            <person name="Vitale D."/>
            <person name="Mannhaupt G."/>
            <person name="Haase D."/>
            <person name="Schoof H."/>
            <person name="Rudd S."/>
            <person name="Zaccaria P."/>
            <person name="Mewes H.W."/>
            <person name="Mayer K.F."/>
            <person name="Kaul S."/>
            <person name="Town C.D."/>
            <person name="Koo H.L."/>
            <person name="Tallon L.J."/>
            <person name="Jenkins J."/>
            <person name="Rooney T."/>
            <person name="Rizzo M."/>
            <person name="Walts A."/>
            <person name="Utterback T."/>
            <person name="Fujii C.Y."/>
            <person name="Shea T.P."/>
            <person name="Creasy T.H."/>
            <person name="Haas B."/>
            <person name="Maiti R."/>
            <person name="Wu D."/>
            <person name="Peterson J."/>
            <person name="Van Aken S."/>
            <person name="Pai G."/>
            <person name="Militscher J."/>
            <person name="Sellers P."/>
            <person name="Gill J.E."/>
            <person name="Feldblyum T.V."/>
            <person name="Preuss D."/>
            <person name="Lin X."/>
            <person name="Nierman W.C."/>
            <person name="Salzberg S.L."/>
            <person name="White O."/>
            <person name="Venter J.C."/>
            <person name="Fraser C.M."/>
            <person name="Kaneko T."/>
            <person name="Nakamura Y."/>
            <person name="Sato S."/>
            <person name="Kato T."/>
            <person name="Asamizu E."/>
            <person name="Sasamoto S."/>
            <person name="Kimura T."/>
            <person name="Idesawa K."/>
            <person name="Kawashima K."/>
            <person name="Kishida Y."/>
            <person name="Kiyokawa C."/>
            <person name="Kohara M."/>
            <person name="Matsumoto M."/>
            <person name="Matsuno A."/>
            <person name="Muraki A."/>
            <person name="Nakayama S."/>
            <person name="Nakazaki N."/>
            <person name="Shinpo S."/>
            <person name="Takeuchi C."/>
            <person name="Wada T."/>
            <person name="Watanabe A."/>
            <person name="Yamada M."/>
            <person name="Yasuda M."/>
            <person name="Tabata S."/>
        </authorList>
    </citation>
    <scope>NUCLEOTIDE SEQUENCE [LARGE SCALE GENOMIC DNA]</scope>
    <source>
        <strain>cv. Columbia</strain>
    </source>
</reference>
<dbReference type="ExpressionAtlas" id="Q9LH65">
    <property type="expression patterns" value="differential"/>
</dbReference>
<protein>
    <submittedName>
        <fullName evidence="1">Uncharacterized protein</fullName>
    </submittedName>
</protein>
<reference evidence="1" key="2">
    <citation type="submission" date="2000-05" db="EMBL/GenBank/DDBJ databases">
        <title>Structural Analysis of Arabidopsis thaliana Chromosome 3. III.</title>
        <authorList>
            <person name="Nakamura Y."/>
        </authorList>
    </citation>
    <scope>NUCLEOTIDE SEQUENCE</scope>
</reference>
<sequence>MAKYSLVRVDEFCDGRLQAIDKSMIPKKMCLSGTQMLSRLIGLIWTRNDRRSRETRVSNIGSIDPITRTIDPGFIIEDKSSARMGSIDPNSQTLKNLTRQLGIDRSHVGIGRSTSGSVDPPLDRSIQLPDDWFWYSLTGLIFYFL</sequence>
<accession>Q9LH65</accession>
<proteinExistence type="predicted"/>
<evidence type="ECO:0000313" key="1">
    <source>
        <dbReference type="EMBL" id="BAB02656.1"/>
    </source>
</evidence>
<name>Q9LH65_ARATH</name>
<dbReference type="AlphaFoldDB" id="Q9LH65"/>
<dbReference type="EMBL" id="AP002062">
    <property type="protein sequence ID" value="BAB02656.1"/>
    <property type="molecule type" value="Genomic_DNA"/>
</dbReference>
<organism evidence="1">
    <name type="scientific">Arabidopsis thaliana</name>
    <name type="common">Mouse-ear cress</name>
    <dbReference type="NCBI Taxonomy" id="3702"/>
    <lineage>
        <taxon>Eukaryota</taxon>
        <taxon>Viridiplantae</taxon>
        <taxon>Streptophyta</taxon>
        <taxon>Embryophyta</taxon>
        <taxon>Tracheophyta</taxon>
        <taxon>Spermatophyta</taxon>
        <taxon>Magnoliopsida</taxon>
        <taxon>eudicotyledons</taxon>
        <taxon>Gunneridae</taxon>
        <taxon>Pentapetalae</taxon>
        <taxon>rosids</taxon>
        <taxon>malvids</taxon>
        <taxon>Brassicales</taxon>
        <taxon>Brassicaceae</taxon>
        <taxon>Camelineae</taxon>
        <taxon>Arabidopsis</taxon>
    </lineage>
</organism>